<dbReference type="Gene3D" id="6.10.340.10">
    <property type="match status" value="1"/>
</dbReference>
<feature type="coiled-coil region" evidence="2">
    <location>
        <begin position="53"/>
        <end position="98"/>
    </location>
</feature>
<dbReference type="SUPFAM" id="SSF158472">
    <property type="entry name" value="HAMP domain-like"/>
    <property type="match status" value="1"/>
</dbReference>
<keyword evidence="2" id="KW-0175">Coiled coil</keyword>
<dbReference type="GO" id="GO:0007165">
    <property type="term" value="P:signal transduction"/>
    <property type="evidence" value="ECO:0007669"/>
    <property type="project" value="InterPro"/>
</dbReference>
<proteinExistence type="predicted"/>
<dbReference type="GO" id="GO:0016791">
    <property type="term" value="F:phosphatase activity"/>
    <property type="evidence" value="ECO:0007669"/>
    <property type="project" value="TreeGrafter"/>
</dbReference>
<evidence type="ECO:0000256" key="1">
    <source>
        <dbReference type="ARBA" id="ARBA00022801"/>
    </source>
</evidence>
<evidence type="ECO:0000256" key="2">
    <source>
        <dbReference type="SAM" id="Coils"/>
    </source>
</evidence>
<sequence>MFFVYNKTKVITAPIIKLVEKVRRITDGHLDERADVVGNNEITELSVQFNYMIKELESYTNELEDKVRERTAEIRQQKEKIEAQRDSIEDQKRNITDSIHYAKRIQTAILPPEGYAKTLLNEYFILYKPKDIVSGDFYWLDKKDGLVMLAAVDCTGHGVPGAFMSIVGFNQLNYAVNVKKSRKASDILEVLNEGVAKTLRENQKESNIQDGMDMALCVIDFERMKLQFAGAINPLIMIRGGELTQIKGDKKSIGPIVSGEPARFTNHEIDLKKNDCFYMFSDGYADQFGGPDNKKFMIRRFRDFLTEVHKKPMPQQMEIIDQEFKDWKGDLEQIDDVIVMGIRI</sequence>
<organism evidence="4">
    <name type="scientific">marine sediment metagenome</name>
    <dbReference type="NCBI Taxonomy" id="412755"/>
    <lineage>
        <taxon>unclassified sequences</taxon>
        <taxon>metagenomes</taxon>
        <taxon>ecological metagenomes</taxon>
    </lineage>
</organism>
<dbReference type="EMBL" id="BART01005998">
    <property type="protein sequence ID" value="GAG56195.1"/>
    <property type="molecule type" value="Genomic_DNA"/>
</dbReference>
<dbReference type="GO" id="GO:0016020">
    <property type="term" value="C:membrane"/>
    <property type="evidence" value="ECO:0007669"/>
    <property type="project" value="InterPro"/>
</dbReference>
<dbReference type="Gene3D" id="3.60.40.10">
    <property type="entry name" value="PPM-type phosphatase domain"/>
    <property type="match status" value="1"/>
</dbReference>
<dbReference type="SMART" id="SM00304">
    <property type="entry name" value="HAMP"/>
    <property type="match status" value="1"/>
</dbReference>
<dbReference type="PROSITE" id="PS50885">
    <property type="entry name" value="HAMP"/>
    <property type="match status" value="1"/>
</dbReference>
<dbReference type="InterPro" id="IPR001932">
    <property type="entry name" value="PPM-type_phosphatase-like_dom"/>
</dbReference>
<protein>
    <recommendedName>
        <fullName evidence="3">HAMP domain-containing protein</fullName>
    </recommendedName>
</protein>
<dbReference type="AlphaFoldDB" id="X0YJM6"/>
<feature type="domain" description="HAMP" evidence="3">
    <location>
        <begin position="9"/>
        <end position="61"/>
    </location>
</feature>
<dbReference type="PANTHER" id="PTHR43156:SF9">
    <property type="entry name" value="HAMP DOMAIN-CONTAINING PROTEIN"/>
    <property type="match status" value="1"/>
</dbReference>
<comment type="caution">
    <text evidence="4">The sequence shown here is derived from an EMBL/GenBank/DDBJ whole genome shotgun (WGS) entry which is preliminary data.</text>
</comment>
<reference evidence="4" key="1">
    <citation type="journal article" date="2014" name="Front. Microbiol.">
        <title>High frequency of phylogenetically diverse reductive dehalogenase-homologous genes in deep subseafloor sedimentary metagenomes.</title>
        <authorList>
            <person name="Kawai M."/>
            <person name="Futagami T."/>
            <person name="Toyoda A."/>
            <person name="Takaki Y."/>
            <person name="Nishi S."/>
            <person name="Hori S."/>
            <person name="Arai W."/>
            <person name="Tsubouchi T."/>
            <person name="Morono Y."/>
            <person name="Uchiyama I."/>
            <person name="Ito T."/>
            <person name="Fujiyama A."/>
            <person name="Inagaki F."/>
            <person name="Takami H."/>
        </authorList>
    </citation>
    <scope>NUCLEOTIDE SEQUENCE</scope>
    <source>
        <strain evidence="4">Expedition CK06-06</strain>
    </source>
</reference>
<dbReference type="Pfam" id="PF00672">
    <property type="entry name" value="HAMP"/>
    <property type="match status" value="1"/>
</dbReference>
<accession>X0YJM6</accession>
<evidence type="ECO:0000259" key="3">
    <source>
        <dbReference type="PROSITE" id="PS50885"/>
    </source>
</evidence>
<keyword evidence="1" id="KW-0378">Hydrolase</keyword>
<dbReference type="Pfam" id="PF07228">
    <property type="entry name" value="SpoIIE"/>
    <property type="match status" value="1"/>
</dbReference>
<dbReference type="InterPro" id="IPR052016">
    <property type="entry name" value="Bact_Sigma-Reg"/>
</dbReference>
<dbReference type="InterPro" id="IPR036457">
    <property type="entry name" value="PPM-type-like_dom_sf"/>
</dbReference>
<evidence type="ECO:0000313" key="4">
    <source>
        <dbReference type="EMBL" id="GAG56195.1"/>
    </source>
</evidence>
<gene>
    <name evidence="4" type="ORF">S01H4_13633</name>
</gene>
<dbReference type="PANTHER" id="PTHR43156">
    <property type="entry name" value="STAGE II SPORULATION PROTEIN E-RELATED"/>
    <property type="match status" value="1"/>
</dbReference>
<dbReference type="InterPro" id="IPR003660">
    <property type="entry name" value="HAMP_dom"/>
</dbReference>
<name>X0YJM6_9ZZZZ</name>
<dbReference type="CDD" id="cd06225">
    <property type="entry name" value="HAMP"/>
    <property type="match status" value="1"/>
</dbReference>